<dbReference type="InterPro" id="IPR039656">
    <property type="entry name" value="SYNRG"/>
</dbReference>
<dbReference type="PANTHER" id="PTHR15463">
    <property type="entry name" value="AP1 GAMMA SUBUNIT BINDING PROTEIN 1"/>
    <property type="match status" value="1"/>
</dbReference>
<dbReference type="PANTHER" id="PTHR15463:SF2">
    <property type="entry name" value="SYNERGIN GAMMA"/>
    <property type="match status" value="1"/>
</dbReference>
<dbReference type="PROSITE" id="PS50031">
    <property type="entry name" value="EH"/>
    <property type="match status" value="1"/>
</dbReference>
<evidence type="ECO:0000313" key="2">
    <source>
        <dbReference type="Proteomes" id="UP000046393"/>
    </source>
</evidence>
<keyword evidence="2" id="KW-1185">Reference proteome</keyword>
<feature type="domain" description="EH" evidence="1">
    <location>
        <begin position="34"/>
        <end position="133"/>
    </location>
</feature>
<dbReference type="STRING" id="451379.A0A0N5AAJ5"/>
<dbReference type="WBParaSite" id="SMUV_0000117101-mRNA-1">
    <property type="protein sequence ID" value="SMUV_0000117101-mRNA-1"/>
    <property type="gene ID" value="SMUV_0000117101"/>
</dbReference>
<dbReference type="InterPro" id="IPR011992">
    <property type="entry name" value="EF-hand-dom_pair"/>
</dbReference>
<dbReference type="InterPro" id="IPR000261">
    <property type="entry name" value="EH_dom"/>
</dbReference>
<dbReference type="Proteomes" id="UP000046393">
    <property type="component" value="Unplaced"/>
</dbReference>
<dbReference type="Pfam" id="PF25999">
    <property type="entry name" value="SYNRG_C"/>
    <property type="match status" value="1"/>
</dbReference>
<dbReference type="SUPFAM" id="SSF47473">
    <property type="entry name" value="EF-hand"/>
    <property type="match status" value="1"/>
</dbReference>
<dbReference type="InterPro" id="IPR059024">
    <property type="entry name" value="SYNRG_C"/>
</dbReference>
<organism evidence="2 3">
    <name type="scientific">Syphacia muris</name>
    <dbReference type="NCBI Taxonomy" id="451379"/>
    <lineage>
        <taxon>Eukaryota</taxon>
        <taxon>Metazoa</taxon>
        <taxon>Ecdysozoa</taxon>
        <taxon>Nematoda</taxon>
        <taxon>Chromadorea</taxon>
        <taxon>Rhabditida</taxon>
        <taxon>Spirurina</taxon>
        <taxon>Oxyuridomorpha</taxon>
        <taxon>Oxyuroidea</taxon>
        <taxon>Oxyuridae</taxon>
        <taxon>Syphacia</taxon>
    </lineage>
</organism>
<reference evidence="3" key="1">
    <citation type="submission" date="2017-02" db="UniProtKB">
        <authorList>
            <consortium name="WormBaseParasite"/>
        </authorList>
    </citation>
    <scope>IDENTIFICATION</scope>
</reference>
<proteinExistence type="predicted"/>
<protein>
    <submittedName>
        <fullName evidence="3">EH domain-containing protein</fullName>
    </submittedName>
</protein>
<evidence type="ECO:0000313" key="3">
    <source>
        <dbReference type="WBParaSite" id="SMUV_0000117101-mRNA-1"/>
    </source>
</evidence>
<sequence length="554" mass="60782">MHYGGNHHFNTFQMARNATPLIKGGGIIPPVLLEESRVPKFYKDAIASCGASGESQLPNTTHVYNLMVASGLPRSMLSYIWTIVNRTLPGQLTRQEFYSCLALIALAQKGQTLCALSLVSTLPVPHLQLPSVPLSSSQSDYTLQHDPIENLCTSSDYNTRSTGSYHIGPNASGNEMFPTSISMYNFGSQHFPSAAENAALCFTRSLDVQSSNHSDSANISANSSQIVDSSTLSNNVGLLQGSFKNQNAIPITADHKTVNKSQPLTAETVVRKSKLQQKLKQEDDFVSATAFKTNSKDCFKDGKNEKQSAAANSLDLLLGLSLPSTSSDMKNYESKDCGCSIPISKKPADFANGSNVQSDFFSNEFNNKKAELTSLDIGNTEHVYAAVKMIDDADAGRNSALNNEELMEKLFVWRRCIGESLKIFSAGSVLLSSYSKDCVKMVARTEKGEHYFLALRNIFEMVKQIASGREDLLSSEQASLKEIHNLWNLFKDYLTSKSYASYSNLKHGVCNKKCSICVATISDDALLQFAGNDYHKYCANFWTNRVNSVLPKIA</sequence>
<dbReference type="Gene3D" id="1.10.238.10">
    <property type="entry name" value="EF-hand"/>
    <property type="match status" value="1"/>
</dbReference>
<accession>A0A0N5AAJ5</accession>
<name>A0A0N5AAJ5_9BILA</name>
<dbReference type="GO" id="GO:0030130">
    <property type="term" value="C:clathrin coat of trans-Golgi network vesicle"/>
    <property type="evidence" value="ECO:0007669"/>
    <property type="project" value="TreeGrafter"/>
</dbReference>
<dbReference type="AlphaFoldDB" id="A0A0N5AAJ5"/>
<evidence type="ECO:0000259" key="1">
    <source>
        <dbReference type="PROSITE" id="PS50031"/>
    </source>
</evidence>